<reference evidence="1 2" key="1">
    <citation type="journal article" date="2021" name="Nat. Plants">
        <title>The Taxus genome provides insights into paclitaxel biosynthesis.</title>
        <authorList>
            <person name="Xiong X."/>
            <person name="Gou J."/>
            <person name="Liao Q."/>
            <person name="Li Y."/>
            <person name="Zhou Q."/>
            <person name="Bi G."/>
            <person name="Li C."/>
            <person name="Du R."/>
            <person name="Wang X."/>
            <person name="Sun T."/>
            <person name="Guo L."/>
            <person name="Liang H."/>
            <person name="Lu P."/>
            <person name="Wu Y."/>
            <person name="Zhang Z."/>
            <person name="Ro D.K."/>
            <person name="Shang Y."/>
            <person name="Huang S."/>
            <person name="Yan J."/>
        </authorList>
    </citation>
    <scope>NUCLEOTIDE SEQUENCE [LARGE SCALE GENOMIC DNA]</scope>
    <source>
        <strain evidence="1">Ta-2019</strain>
    </source>
</reference>
<proteinExistence type="predicted"/>
<dbReference type="Proteomes" id="UP000824469">
    <property type="component" value="Unassembled WGS sequence"/>
</dbReference>
<dbReference type="AlphaFoldDB" id="A0AA38LFD5"/>
<comment type="caution">
    <text evidence="1">The sequence shown here is derived from an EMBL/GenBank/DDBJ whole genome shotgun (WGS) entry which is preliminary data.</text>
</comment>
<protein>
    <submittedName>
        <fullName evidence="1">Uncharacterized protein</fullName>
    </submittedName>
</protein>
<keyword evidence="2" id="KW-1185">Reference proteome</keyword>
<evidence type="ECO:0000313" key="2">
    <source>
        <dbReference type="Proteomes" id="UP000824469"/>
    </source>
</evidence>
<dbReference type="EMBL" id="JAHRHJ020000004">
    <property type="protein sequence ID" value="KAH9319102.1"/>
    <property type="molecule type" value="Genomic_DNA"/>
</dbReference>
<name>A0AA38LFD5_TAXCH</name>
<organism evidence="1 2">
    <name type="scientific">Taxus chinensis</name>
    <name type="common">Chinese yew</name>
    <name type="synonym">Taxus wallichiana var. chinensis</name>
    <dbReference type="NCBI Taxonomy" id="29808"/>
    <lineage>
        <taxon>Eukaryota</taxon>
        <taxon>Viridiplantae</taxon>
        <taxon>Streptophyta</taxon>
        <taxon>Embryophyta</taxon>
        <taxon>Tracheophyta</taxon>
        <taxon>Spermatophyta</taxon>
        <taxon>Pinopsida</taxon>
        <taxon>Pinidae</taxon>
        <taxon>Conifers II</taxon>
        <taxon>Cupressales</taxon>
        <taxon>Taxaceae</taxon>
        <taxon>Taxus</taxon>
    </lineage>
</organism>
<feature type="non-terminal residue" evidence="1">
    <location>
        <position position="1"/>
    </location>
</feature>
<evidence type="ECO:0000313" key="1">
    <source>
        <dbReference type="EMBL" id="KAH9319102.1"/>
    </source>
</evidence>
<accession>A0AA38LFD5</accession>
<sequence length="227" mass="26007">FYEELWFLCLYFCNDVAKHTSKMALVDMNMEWGEIRCTKSVSVSSLKQSAQTLTDTSEIAIHYKGPFEEDSTNLISPRIWIWIATIFLVRCSPYENTPIGKRDSDLLKHVPERMQTQVKFALFTVVGFLGPGGNCWPQMAGMVPVPDDERVKNSVGAEQWSRSVMEQDTNRLTLAYFAISGLDILNAHLLLCYFLLSVECTLKFEILLPDSFYQNRLSDSVCYQETR</sequence>
<gene>
    <name evidence="1" type="ORF">KI387_020871</name>
</gene>